<keyword evidence="4" id="KW-1185">Reference proteome</keyword>
<dbReference type="AlphaFoldDB" id="A0A0V1Q3W1"/>
<feature type="region of interest" description="Disordered" evidence="1">
    <location>
        <begin position="267"/>
        <end position="296"/>
    </location>
</feature>
<dbReference type="EMBL" id="LMYN01000013">
    <property type="protein sequence ID" value="KSA03181.1"/>
    <property type="molecule type" value="Genomic_DNA"/>
</dbReference>
<feature type="compositionally biased region" description="Polar residues" evidence="1">
    <location>
        <begin position="383"/>
        <end position="396"/>
    </location>
</feature>
<dbReference type="Proteomes" id="UP000054251">
    <property type="component" value="Unassembled WGS sequence"/>
</dbReference>
<evidence type="ECO:0000313" key="4">
    <source>
        <dbReference type="Proteomes" id="UP000054251"/>
    </source>
</evidence>
<comment type="caution">
    <text evidence="3">The sequence shown here is derived from an EMBL/GenBank/DDBJ whole genome shotgun (WGS) entry which is preliminary data.</text>
</comment>
<dbReference type="OrthoDB" id="4159781at2759"/>
<keyword evidence="2" id="KW-0472">Membrane</keyword>
<feature type="compositionally biased region" description="Polar residues" evidence="1">
    <location>
        <begin position="267"/>
        <end position="286"/>
    </location>
</feature>
<reference evidence="3 4" key="1">
    <citation type="submission" date="2015-11" db="EMBL/GenBank/DDBJ databases">
        <title>The genome of Debaryomyces fabryi.</title>
        <authorList>
            <person name="Tafer H."/>
            <person name="Lopandic K."/>
        </authorList>
    </citation>
    <scope>NUCLEOTIDE SEQUENCE [LARGE SCALE GENOMIC DNA]</scope>
    <source>
        <strain evidence="3 4">CBS 789</strain>
    </source>
</reference>
<organism evidence="3 4">
    <name type="scientific">Debaryomyces fabryi</name>
    <dbReference type="NCBI Taxonomy" id="58627"/>
    <lineage>
        <taxon>Eukaryota</taxon>
        <taxon>Fungi</taxon>
        <taxon>Dikarya</taxon>
        <taxon>Ascomycota</taxon>
        <taxon>Saccharomycotina</taxon>
        <taxon>Pichiomycetes</taxon>
        <taxon>Debaryomycetaceae</taxon>
        <taxon>Debaryomyces</taxon>
    </lineage>
</organism>
<keyword evidence="2" id="KW-1133">Transmembrane helix</keyword>
<feature type="region of interest" description="Disordered" evidence="1">
    <location>
        <begin position="368"/>
        <end position="396"/>
    </location>
</feature>
<dbReference type="GeneID" id="26838087"/>
<evidence type="ECO:0000256" key="1">
    <source>
        <dbReference type="SAM" id="MobiDB-lite"/>
    </source>
</evidence>
<proteinExistence type="predicted"/>
<accession>A0A0V1Q3W1</accession>
<feature type="transmembrane region" description="Helical" evidence="2">
    <location>
        <begin position="46"/>
        <end position="65"/>
    </location>
</feature>
<feature type="compositionally biased region" description="Low complexity" evidence="1">
    <location>
        <begin position="287"/>
        <end position="296"/>
    </location>
</feature>
<keyword evidence="2" id="KW-0812">Transmembrane</keyword>
<evidence type="ECO:0000256" key="2">
    <source>
        <dbReference type="SAM" id="Phobius"/>
    </source>
</evidence>
<evidence type="ECO:0000313" key="3">
    <source>
        <dbReference type="EMBL" id="KSA03181.1"/>
    </source>
</evidence>
<name>A0A0V1Q3W1_9ASCO</name>
<gene>
    <name evidence="3" type="ORF">AC631_01078</name>
</gene>
<protein>
    <submittedName>
        <fullName evidence="3">Uncharacterized protein</fullName>
    </submittedName>
</protein>
<sequence>MSELTKLLSDLEIILHNEYGNLDECLRPLEKNCHAYVFTRNFKTKIYLSINSFFVSLYFHLYLYYEEKNSNLSFFYLKKMLLIATRDIMPHYFDLLGNSDIICDFVINPTLEMTIHKSNQVNLACLVKTNFIIYSMTRDNRHNEKMIIDLAYRLNFRMLCKLSTYLTRCAEFSIEAISKISNRYYYAWRITKGHTYLLKTITNKDFYMDKYKEVNHLCVQRFTTEQMEDLIKICETTLNKVGKFETNSNEFQSEFCNIFYSESETPSTRLNPSTANNYATTPNLRANTTNTDKNNTNSTLKNNTIYKGFESNYVDNAEIDKLWFQMLCVKHDNKMFDSGMQENGDPLSFDSQRMVNGFTNSPGINYMENNEQSQKGAGPAGFNKSQEGTTPLSSQNYNSNIDRYGIDLEQAIHFDIFSELPLDQVFNNADGVGI</sequence>
<dbReference type="RefSeq" id="XP_015469283.1">
    <property type="nucleotide sequence ID" value="XM_015609908.1"/>
</dbReference>